<feature type="transmembrane region" description="Helical" evidence="7">
    <location>
        <begin position="43"/>
        <end position="67"/>
    </location>
</feature>
<keyword evidence="5 7" id="KW-1133">Transmembrane helix</keyword>
<keyword evidence="3 7" id="KW-0997">Cell inner membrane</keyword>
<feature type="transmembrane region" description="Helical" evidence="7">
    <location>
        <begin position="132"/>
        <end position="156"/>
    </location>
</feature>
<dbReference type="PIRSF" id="PIRSF006066">
    <property type="entry name" value="HI0050"/>
    <property type="match status" value="1"/>
</dbReference>
<feature type="transmembrane region" description="Helical" evidence="7">
    <location>
        <begin position="397"/>
        <end position="418"/>
    </location>
</feature>
<dbReference type="NCBIfam" id="TIGR00786">
    <property type="entry name" value="dctM"/>
    <property type="match status" value="1"/>
</dbReference>
<comment type="subunit">
    <text evidence="7">The complex comprises the extracytoplasmic solute receptor protein and the two transmembrane proteins.</text>
</comment>
<dbReference type="AlphaFoldDB" id="A0A087LY68"/>
<feature type="transmembrane region" description="Helical" evidence="7">
    <location>
        <begin position="244"/>
        <end position="262"/>
    </location>
</feature>
<dbReference type="PANTHER" id="PTHR33362">
    <property type="entry name" value="SIALIC ACID TRAP TRANSPORTER PERMEASE PROTEIN SIAT-RELATED"/>
    <property type="match status" value="1"/>
</dbReference>
<keyword evidence="2" id="KW-1003">Cell membrane</keyword>
<feature type="transmembrane region" description="Helical" evidence="7">
    <location>
        <begin position="6"/>
        <end position="31"/>
    </location>
</feature>
<comment type="caution">
    <text evidence="9">The sequence shown here is derived from an EMBL/GenBank/DDBJ whole genome shotgun (WGS) entry which is preliminary data.</text>
</comment>
<dbReference type="Pfam" id="PF06808">
    <property type="entry name" value="DctM"/>
    <property type="match status" value="1"/>
</dbReference>
<feature type="domain" description="TRAP C4-dicarboxylate transport system permease DctM subunit" evidence="8">
    <location>
        <begin position="5"/>
        <end position="421"/>
    </location>
</feature>
<keyword evidence="10" id="KW-1185">Reference proteome</keyword>
<evidence type="ECO:0000313" key="9">
    <source>
        <dbReference type="EMBL" id="KFL29571.1"/>
    </source>
</evidence>
<accession>A0A087LY68</accession>
<comment type="subcellular location">
    <subcellularLocation>
        <location evidence="1 7">Cell inner membrane</location>
        <topology evidence="1 7">Multi-pass membrane protein</topology>
    </subcellularLocation>
</comment>
<keyword evidence="7" id="KW-0813">Transport</keyword>
<evidence type="ECO:0000256" key="2">
    <source>
        <dbReference type="ARBA" id="ARBA00022475"/>
    </source>
</evidence>
<keyword evidence="6 7" id="KW-0472">Membrane</keyword>
<evidence type="ECO:0000259" key="8">
    <source>
        <dbReference type="Pfam" id="PF06808"/>
    </source>
</evidence>
<dbReference type="InterPro" id="IPR004681">
    <property type="entry name" value="TRAP_DctM"/>
</dbReference>
<gene>
    <name evidence="9" type="ORF">JP75_20250</name>
</gene>
<feature type="transmembrane region" description="Helical" evidence="7">
    <location>
        <begin position="168"/>
        <end position="192"/>
    </location>
</feature>
<feature type="transmembrane region" description="Helical" evidence="7">
    <location>
        <begin position="274"/>
        <end position="296"/>
    </location>
</feature>
<comment type="similarity">
    <text evidence="7">Belongs to the TRAP transporter large permease family.</text>
</comment>
<dbReference type="GO" id="GO:0005886">
    <property type="term" value="C:plasma membrane"/>
    <property type="evidence" value="ECO:0007669"/>
    <property type="project" value="UniProtKB-SubCell"/>
</dbReference>
<feature type="transmembrane region" description="Helical" evidence="7">
    <location>
        <begin position="316"/>
        <end position="346"/>
    </location>
</feature>
<sequence length="429" mass="45435">MFAGLFTALLVGGLWVPVTLGITGIAILVIAGYGAQLPSIGAIYWNNSGSFVLIAIPLFMLMGEIILESGMSKRFYRAITPWVRHLPGGLYNTNIVASALFSAVCGSSVATAAAIGTVAIPELRSRGYADRLTYGSIAAGGTLGILIPPSATLIIYGSMVNENIAELFMAALLPGIGLALLFMAYIIIASLLKPGMAPRETIDRLGVSYARELLRTLPDMGPLVLLIIGVMGGIYSGIVTPTEAAALGAVAAIIIGYFTGDLRTKGIFSALRRSVISTGMIMFIILGAQILSFAMARTGVSRALVDGLLSLGLPSGLVLLALILMYIVLGFFVEAISMMVLTLPLVYPVIQALGFDGVWFGVVLVIIIEVGLIHPPVGLNLFVVQNYAGKPGQYKEIVMGALPFVFVMFGMVYLLYLWPQIALWLPGQL</sequence>
<evidence type="ECO:0000256" key="4">
    <source>
        <dbReference type="ARBA" id="ARBA00022692"/>
    </source>
</evidence>
<feature type="transmembrane region" description="Helical" evidence="7">
    <location>
        <begin position="358"/>
        <end position="377"/>
    </location>
</feature>
<evidence type="ECO:0000256" key="6">
    <source>
        <dbReference type="ARBA" id="ARBA00023136"/>
    </source>
</evidence>
<dbReference type="GO" id="GO:0022857">
    <property type="term" value="F:transmembrane transporter activity"/>
    <property type="evidence" value="ECO:0007669"/>
    <property type="project" value="UniProtKB-UniRule"/>
</dbReference>
<evidence type="ECO:0000256" key="7">
    <source>
        <dbReference type="RuleBase" id="RU369079"/>
    </source>
</evidence>
<organism evidence="9 10">
    <name type="scientific">Devosia riboflavina</name>
    <dbReference type="NCBI Taxonomy" id="46914"/>
    <lineage>
        <taxon>Bacteria</taxon>
        <taxon>Pseudomonadati</taxon>
        <taxon>Pseudomonadota</taxon>
        <taxon>Alphaproteobacteria</taxon>
        <taxon>Hyphomicrobiales</taxon>
        <taxon>Devosiaceae</taxon>
        <taxon>Devosia</taxon>
    </lineage>
</organism>
<reference evidence="9 10" key="1">
    <citation type="submission" date="2014-08" db="EMBL/GenBank/DDBJ databases">
        <authorList>
            <person name="Hassan Y.I."/>
            <person name="Lepp D."/>
            <person name="Zhou T."/>
        </authorList>
    </citation>
    <scope>NUCLEOTIDE SEQUENCE [LARGE SCALE GENOMIC DNA]</scope>
    <source>
        <strain evidence="9 10">IFO13584</strain>
    </source>
</reference>
<feature type="transmembrane region" description="Helical" evidence="7">
    <location>
        <begin position="213"/>
        <end position="238"/>
    </location>
</feature>
<dbReference type="EMBL" id="JQGC01000023">
    <property type="protein sequence ID" value="KFL29571.1"/>
    <property type="molecule type" value="Genomic_DNA"/>
</dbReference>
<name>A0A087LY68_9HYPH</name>
<proteinExistence type="inferred from homology"/>
<dbReference type="Proteomes" id="UP000028981">
    <property type="component" value="Unassembled WGS sequence"/>
</dbReference>
<feature type="transmembrane region" description="Helical" evidence="7">
    <location>
        <begin position="95"/>
        <end position="120"/>
    </location>
</feature>
<evidence type="ECO:0000256" key="3">
    <source>
        <dbReference type="ARBA" id="ARBA00022519"/>
    </source>
</evidence>
<evidence type="ECO:0000256" key="1">
    <source>
        <dbReference type="ARBA" id="ARBA00004429"/>
    </source>
</evidence>
<keyword evidence="4 7" id="KW-0812">Transmembrane</keyword>
<evidence type="ECO:0000313" key="10">
    <source>
        <dbReference type="Proteomes" id="UP000028981"/>
    </source>
</evidence>
<evidence type="ECO:0000256" key="5">
    <source>
        <dbReference type="ARBA" id="ARBA00022989"/>
    </source>
</evidence>
<dbReference type="InterPro" id="IPR010656">
    <property type="entry name" value="DctM"/>
</dbReference>
<dbReference type="PANTHER" id="PTHR33362:SF5">
    <property type="entry name" value="C4-DICARBOXYLATE TRAP TRANSPORTER LARGE PERMEASE PROTEIN DCTM"/>
    <property type="match status" value="1"/>
</dbReference>
<comment type="function">
    <text evidence="7">Part of the tripartite ATP-independent periplasmic (TRAP) transport system.</text>
</comment>
<dbReference type="STRING" id="46914.JP75_20250"/>
<protein>
    <recommendedName>
        <fullName evidence="7">TRAP transporter large permease protein</fullName>
    </recommendedName>
</protein>